<dbReference type="GO" id="GO:0016567">
    <property type="term" value="P:protein ubiquitination"/>
    <property type="evidence" value="ECO:0007669"/>
    <property type="project" value="InterPro"/>
</dbReference>
<keyword evidence="16" id="KW-0294">Fucose metabolism</keyword>
<comment type="similarity">
    <text evidence="5">Belongs to the glycosyltransferase GT106 family.</text>
</comment>
<dbReference type="Proteomes" id="UP000685013">
    <property type="component" value="Chromosome 2"/>
</dbReference>
<evidence type="ECO:0000256" key="19">
    <source>
        <dbReference type="SAM" id="MobiDB-lite"/>
    </source>
</evidence>
<feature type="compositionally biased region" description="Polar residues" evidence="19">
    <location>
        <begin position="772"/>
        <end position="792"/>
    </location>
</feature>
<keyword evidence="26" id="KW-1185">Reference proteome</keyword>
<keyword evidence="12" id="KW-0560">Oxidoreductase</keyword>
<keyword evidence="15" id="KW-0539">Nucleus</keyword>
<evidence type="ECO:0000256" key="6">
    <source>
        <dbReference type="ARBA" id="ARBA00012870"/>
    </source>
</evidence>
<name>A0AAV6P2A2_9ROSI</name>
<keyword evidence="20" id="KW-0812">Transmembrane</keyword>
<protein>
    <recommendedName>
        <fullName evidence="6">acyl-CoA oxidase</fullName>
        <ecNumber evidence="6">1.3.3.6</ecNumber>
    </recommendedName>
    <alternativeName>
        <fullName evidence="18">O-fucosyltransferase family protein</fullName>
    </alternativeName>
</protein>
<dbReference type="EMBL" id="JAGKQH010000002">
    <property type="protein sequence ID" value="KAG6606195.1"/>
    <property type="molecule type" value="Genomic_DNA"/>
</dbReference>
<evidence type="ECO:0000256" key="7">
    <source>
        <dbReference type="ARBA" id="ARBA00022630"/>
    </source>
</evidence>
<evidence type="ECO:0000256" key="10">
    <source>
        <dbReference type="ARBA" id="ARBA00022827"/>
    </source>
</evidence>
<evidence type="ECO:0000256" key="4">
    <source>
        <dbReference type="ARBA" id="ARBA00006288"/>
    </source>
</evidence>
<feature type="non-terminal residue" evidence="25">
    <location>
        <position position="1"/>
    </location>
</feature>
<evidence type="ECO:0000259" key="23">
    <source>
        <dbReference type="Pfam" id="PF14749"/>
    </source>
</evidence>
<evidence type="ECO:0000256" key="8">
    <source>
        <dbReference type="ARBA" id="ARBA00022676"/>
    </source>
</evidence>
<dbReference type="GO" id="GO:0005777">
    <property type="term" value="C:peroxisome"/>
    <property type="evidence" value="ECO:0007669"/>
    <property type="project" value="UniProtKB-SubCell"/>
</dbReference>
<comment type="caution">
    <text evidence="25">The sequence shown here is derived from an EMBL/GenBank/DDBJ whole genome shotgun (WGS) entry which is preliminary data.</text>
</comment>
<keyword evidence="17" id="KW-0119">Carbohydrate metabolism</keyword>
<sequence>MDRKIDGHAVPSTSTNGRAALASTSSSLQPDYSSRAVQEALKHLASIDLIELCNEAKVEHCRATRDLRSCGRDVQVPVPKSSARTHLRLFYECVEAGLIPKNSKEQASKEEDGEDRISTDVQRLYSLFDVALENNMVSLICHYVRDVCMDESAVSSDPVIAFLLDEVAVKDWCKRASRNIITELQEIYNSGVEGMRSRLSVLLKFSVHLAGISNVLEVLDSSFRSSHSAQLEDLHNLHEDILKIKQHMEIMMWCIRHQFVENVRSRHSSFTSWLTAVRERKSAAIKRSWPDALDDSADSSGREGSLFIEDALENLDIEQWYSPDVVDGLEIASLANDGAPIIFRSKIGGSSGCYPFENLRVAVDVLFLRGSSDVFVAKKAILLYYLFDRHWMMPDEKWRHIVEDFAASFSITRPSILESFVFYLLDDHTDEALQEACRLLPEISGPATHPKIAQVLLERKNPDTALMVLRKCSAIRMIELPWNSDEEKHLHKCLMEWSTANPSTTIGSLLFVYYLQRFRYHEAYQVNLLLQKAEQGYISESSVVEEVLSRMRSTSHWRAGLVDKFMELLPEAQQLEIKSRKLPNVGVNSEEVDVPRDADLSGVQEQSLSSILIPSAVNSTVLQRNDSKFIVKPPVFDTPGRLGGTFSHSKIATFGSPSVHKRLFSSKERVPKIQNNLHKSSNFQDMFGSGFPVAMNISPSEEDTRSTSRVLPNSQHFDNDPQKLTLDKEPNGITNQVRNTSPYSRRITANPIYNTPSSKFGLLDVPPRGVQENGSSKNAVSARDNGTWNINSLDDPMDISSHGGQDSAADVQYTNGAPRWRSDEASDEEEPSLDRGPRRMVRDKATPSGTRRSRPIIEARWQNDTWHWRSAPSCSGFDIPSCREAQNGGREAMNVFGSNRSKIKQWYAKKSNSQFRFSRFSLSVLALLFSFLFLLYLFSSSSSFISSTAFSTYDSRQCNSRILDLGERFLFYAPHSGFNNQLSEFKNAILMAGILNRTLVIPPILDHHAVALGSCPKFRVLDPEEIRFSVWEHMFELLRDGRYVSMADIVDISSLVSYTSIKAIDFRTFAYLWCGVDLESVCSNEYHLKQCGRLLAGLDGNVDKCLHAVDEDCRTTVWTYQNGEVDGVLDLFQPNEQLKKKKKVSYVRRRRDVYRTLGPDSEAESATVLAFGSLFTAPYKSSELYIDIHEVRGDQRISSLMKNIEHLPFVPEILSAGKEYIDKIIKAPFLCAQLRLLDGQFKNHWKATFLALKQKLGSILQNANEQPIHIFVMTDLPESNWTGSYLGDLVSDSNRFKLFFLKEHDELVVRASEKVMAVGHGLRLASSAFGPGRIRDVKKKCAAEKLPDILLYIEETVCSCASLGFIGTAGSTIAESIELMSKYGLCSVHILLILLGMSCIEAFPAILSAVLVTDDDFTEGQLLSRALNLQASFYGGLKHTVINYKAAFGCKYMFFRFGVFDFPAKKVFSGVRFRIRSDEQMVGVDHLAHERIRSQFDVDAMKIVWAGSRHAFEVSDRMSRLVANDPAFRKDNRAQLPRKELFKNTLRKTAYAWKKIVELKLTEEEAARLRFFVDEPAYTDLHWGMFVPFVKGQGTEEQLQKWLPLAYKMKIIGCYAQTELGHGSNVQGLETTATFDPKTDEFIIHSPTLTSSKWWPGGLGKVSTHAVVFARLITNGQDYGVHGFIVQIRSLEDHSVLPGITIGDIGMKFGNGAYNTMDNGVMHFDHFRIPRNQLLMRFSQVTREGKYVQSDVPRQLVYGTMVYVRKTIVIDASNALSRAVCIATRYSAVRRQFGSQNGVETQVIDYKTQQSRLFPLLASAYAFRFVGEWLEWLYTDVTQRLGASDFSTLPEAHACTAGLKSVTTAATADAIEECRKLCGGHGYLCSSGLPELFAVYVPACTYEGDNVVLLLQVARFLVKTVSQLVSGKKPVGTTAYMGRLQHLMESSCKVQKAEDWLNPSIVLEAFEARSAKMSVECFQELSPNLVEAAVAHCQLIIVSKFIEKLKGDIPGKGVKEQLQKLCSIYALYTLHKHMGDFLSTSTITPKQASLADDQLRSLYSQVRPNAVALVDAFNYTDHYLGSILGRYDGNVYPNLYNEAWKEPLNDSAVPDGYHEYIRPLLKQQLRNARL</sequence>
<keyword evidence="20" id="KW-1133">Transmembrane helix</keyword>
<feature type="compositionally biased region" description="Basic and acidic residues" evidence="19">
    <location>
        <begin position="832"/>
        <end position="845"/>
    </location>
</feature>
<evidence type="ECO:0000256" key="18">
    <source>
        <dbReference type="ARBA" id="ARBA00030350"/>
    </source>
</evidence>
<evidence type="ECO:0000256" key="20">
    <source>
        <dbReference type="SAM" id="Phobius"/>
    </source>
</evidence>
<evidence type="ECO:0000259" key="24">
    <source>
        <dbReference type="Pfam" id="PF22924"/>
    </source>
</evidence>
<organism evidence="25 26">
    <name type="scientific">Cucurbita argyrosperma subsp. sororia</name>
    <dbReference type="NCBI Taxonomy" id="37648"/>
    <lineage>
        <taxon>Eukaryota</taxon>
        <taxon>Viridiplantae</taxon>
        <taxon>Streptophyta</taxon>
        <taxon>Embryophyta</taxon>
        <taxon>Tracheophyta</taxon>
        <taxon>Spermatophyta</taxon>
        <taxon>Magnoliopsida</taxon>
        <taxon>eudicotyledons</taxon>
        <taxon>Gunneridae</taxon>
        <taxon>Pentapetalae</taxon>
        <taxon>rosids</taxon>
        <taxon>fabids</taxon>
        <taxon>Cucurbitales</taxon>
        <taxon>Cucurbitaceae</taxon>
        <taxon>Cucurbiteae</taxon>
        <taxon>Cucurbita</taxon>
    </lineage>
</organism>
<feature type="compositionally biased region" description="Polar residues" evidence="19">
    <location>
        <begin position="707"/>
        <end position="716"/>
    </location>
</feature>
<evidence type="ECO:0000256" key="12">
    <source>
        <dbReference type="ARBA" id="ARBA00023002"/>
    </source>
</evidence>
<dbReference type="Pfam" id="PF01756">
    <property type="entry name" value="ACOX"/>
    <property type="match status" value="1"/>
</dbReference>
<feature type="domain" description="Acyl-coenzyme A oxidase N-terminal" evidence="23">
    <location>
        <begin position="1497"/>
        <end position="1612"/>
    </location>
</feature>
<dbReference type="GO" id="GO:0006004">
    <property type="term" value="P:fucose metabolic process"/>
    <property type="evidence" value="ECO:0007669"/>
    <property type="project" value="UniProtKB-KW"/>
</dbReference>
<feature type="transmembrane region" description="Helical" evidence="20">
    <location>
        <begin position="920"/>
        <end position="938"/>
    </location>
</feature>
<keyword evidence="7" id="KW-0285">Flavoprotein</keyword>
<dbReference type="InterPro" id="IPR002655">
    <property type="entry name" value="Acyl-CoA_oxidase_C"/>
</dbReference>
<dbReference type="InterPro" id="IPR055060">
    <property type="entry name" value="ACOX_C_alpha1"/>
</dbReference>
<evidence type="ECO:0000256" key="13">
    <source>
        <dbReference type="ARBA" id="ARBA00023098"/>
    </source>
</evidence>
<proteinExistence type="inferred from homology"/>
<evidence type="ECO:0000256" key="11">
    <source>
        <dbReference type="ARBA" id="ARBA00022832"/>
    </source>
</evidence>
<keyword evidence="20" id="KW-0472">Membrane</keyword>
<feature type="compositionally biased region" description="Basic and acidic residues" evidence="19">
    <location>
        <begin position="717"/>
        <end position="730"/>
    </location>
</feature>
<comment type="cofactor">
    <cofactor evidence="1">
        <name>FAD</name>
        <dbReference type="ChEBI" id="CHEBI:57692"/>
    </cofactor>
</comment>
<accession>A0AAV6P2A2</accession>
<evidence type="ECO:0000259" key="21">
    <source>
        <dbReference type="Pfam" id="PF01756"/>
    </source>
</evidence>
<dbReference type="FunFam" id="1.20.140.10:FF:000005">
    <property type="entry name" value="Acyl-coenzyme A oxidase"/>
    <property type="match status" value="1"/>
</dbReference>
<dbReference type="InterPro" id="IPR044718">
    <property type="entry name" value="HOS1"/>
</dbReference>
<evidence type="ECO:0000256" key="17">
    <source>
        <dbReference type="ARBA" id="ARBA00023277"/>
    </source>
</evidence>
<keyword evidence="13" id="KW-0443">Lipid metabolism</keyword>
<dbReference type="Pfam" id="PF10250">
    <property type="entry name" value="O-FucT"/>
    <property type="match status" value="1"/>
</dbReference>
<dbReference type="InterPro" id="IPR029320">
    <property type="entry name" value="Acyl-CoA_ox_N"/>
</dbReference>
<feature type="region of interest" description="Disordered" evidence="19">
    <location>
        <begin position="1"/>
        <end position="29"/>
    </location>
</feature>
<dbReference type="Pfam" id="PF13934">
    <property type="entry name" value="ELYS"/>
    <property type="match status" value="1"/>
</dbReference>
<evidence type="ECO:0000313" key="26">
    <source>
        <dbReference type="Proteomes" id="UP000685013"/>
    </source>
</evidence>
<feature type="domain" description="ELYS-like" evidence="22">
    <location>
        <begin position="306"/>
        <end position="470"/>
    </location>
</feature>
<reference evidence="25 26" key="1">
    <citation type="journal article" date="2021" name="Hortic Res">
        <title>The domestication of Cucurbita argyrosperma as revealed by the genome of its wild relative.</title>
        <authorList>
            <person name="Barrera-Redondo J."/>
            <person name="Sanchez-de la Vega G."/>
            <person name="Aguirre-Liguori J.A."/>
            <person name="Castellanos-Morales G."/>
            <person name="Gutierrez-Guerrero Y.T."/>
            <person name="Aguirre-Dugua X."/>
            <person name="Aguirre-Planter E."/>
            <person name="Tenaillon M.I."/>
            <person name="Lira-Saade R."/>
            <person name="Eguiarte L.E."/>
        </authorList>
    </citation>
    <scope>NUCLEOTIDE SEQUENCE [LARGE SCALE GENOMIC DNA]</scope>
    <source>
        <strain evidence="25">JBR-2021</strain>
    </source>
</reference>
<evidence type="ECO:0000256" key="3">
    <source>
        <dbReference type="ARBA" id="ARBA00004275"/>
    </source>
</evidence>
<dbReference type="FunFam" id="1.20.140.10:FF:000013">
    <property type="entry name" value="Acyl-coenzyme A oxidase"/>
    <property type="match status" value="1"/>
</dbReference>
<dbReference type="InterPro" id="IPR025151">
    <property type="entry name" value="ELYS_dom"/>
</dbReference>
<evidence type="ECO:0000259" key="22">
    <source>
        <dbReference type="Pfam" id="PF13934"/>
    </source>
</evidence>
<dbReference type="Pfam" id="PF14749">
    <property type="entry name" value="Acyl-CoA_ox_N"/>
    <property type="match status" value="1"/>
</dbReference>
<dbReference type="GO" id="GO:0004842">
    <property type="term" value="F:ubiquitin-protein transferase activity"/>
    <property type="evidence" value="ECO:0007669"/>
    <property type="project" value="InterPro"/>
</dbReference>
<evidence type="ECO:0000256" key="1">
    <source>
        <dbReference type="ARBA" id="ARBA00001974"/>
    </source>
</evidence>
<dbReference type="Pfam" id="PF22924">
    <property type="entry name" value="ACOX_C_alpha1"/>
    <property type="match status" value="1"/>
</dbReference>
<feature type="compositionally biased region" description="Polar residues" evidence="19">
    <location>
        <begin position="11"/>
        <end position="29"/>
    </location>
</feature>
<dbReference type="EC" id="1.3.3.6" evidence="6"/>
<feature type="transmembrane region" description="Helical" evidence="20">
    <location>
        <begin position="1390"/>
        <end position="1412"/>
    </location>
</feature>
<dbReference type="GO" id="GO:0016757">
    <property type="term" value="F:glycosyltransferase activity"/>
    <property type="evidence" value="ECO:0007669"/>
    <property type="project" value="UniProtKB-KW"/>
</dbReference>
<keyword evidence="8" id="KW-0328">Glycosyltransferase</keyword>
<keyword evidence="11" id="KW-0276">Fatty acid metabolism</keyword>
<dbReference type="GO" id="GO:0006635">
    <property type="term" value="P:fatty acid beta-oxidation"/>
    <property type="evidence" value="ECO:0007669"/>
    <property type="project" value="InterPro"/>
</dbReference>
<dbReference type="FunFam" id="1.10.540.10:FF:000015">
    <property type="entry name" value="Acyl-coenzyme A oxidase"/>
    <property type="match status" value="1"/>
</dbReference>
<dbReference type="FunFam" id="2.40.110.10:FF:000075">
    <property type="entry name" value="Acyl-coenzyme A oxidase"/>
    <property type="match status" value="1"/>
</dbReference>
<feature type="compositionally biased region" description="Polar residues" evidence="19">
    <location>
        <begin position="732"/>
        <end position="743"/>
    </location>
</feature>
<feature type="domain" description="Acyl-CoA oxidase C-alpha1" evidence="24">
    <location>
        <begin position="1758"/>
        <end position="1918"/>
    </location>
</feature>
<keyword evidence="9" id="KW-0808">Transferase</keyword>
<evidence type="ECO:0000313" key="25">
    <source>
        <dbReference type="EMBL" id="KAG6606195.1"/>
    </source>
</evidence>
<evidence type="ECO:0000256" key="2">
    <source>
        <dbReference type="ARBA" id="ARBA00004123"/>
    </source>
</evidence>
<dbReference type="PANTHER" id="PTHR47358">
    <property type="entry name" value="E3 UBIQUITIN-PROTEIN LIGASE HOS1"/>
    <property type="match status" value="1"/>
</dbReference>
<dbReference type="GO" id="GO:0003997">
    <property type="term" value="F:acyl-CoA oxidase activity"/>
    <property type="evidence" value="ECO:0007669"/>
    <property type="project" value="UniProtKB-EC"/>
</dbReference>
<evidence type="ECO:0000256" key="5">
    <source>
        <dbReference type="ARBA" id="ARBA00007737"/>
    </source>
</evidence>
<feature type="region of interest" description="Disordered" evidence="19">
    <location>
        <begin position="702"/>
        <end position="852"/>
    </location>
</feature>
<evidence type="ECO:0000256" key="15">
    <source>
        <dbReference type="ARBA" id="ARBA00023242"/>
    </source>
</evidence>
<evidence type="ECO:0000256" key="14">
    <source>
        <dbReference type="ARBA" id="ARBA00023140"/>
    </source>
</evidence>
<gene>
    <name evidence="25" type="primary">ACX1</name>
    <name evidence="25" type="ORF">SDJN03_03512</name>
</gene>
<keyword evidence="10" id="KW-0274">FAD</keyword>
<keyword evidence="14" id="KW-0576">Peroxisome</keyword>
<comment type="similarity">
    <text evidence="4">Belongs to the acyl-CoA oxidase family.</text>
</comment>
<comment type="subcellular location">
    <subcellularLocation>
        <location evidence="2">Nucleus</location>
    </subcellularLocation>
    <subcellularLocation>
        <location evidence="3">Peroxisome</location>
    </subcellularLocation>
</comment>
<evidence type="ECO:0000256" key="9">
    <source>
        <dbReference type="ARBA" id="ARBA00022679"/>
    </source>
</evidence>
<dbReference type="PANTHER" id="PTHR47358:SF2">
    <property type="entry name" value="E3 UBIQUITIN-PROTEIN LIGASE HOS1"/>
    <property type="match status" value="1"/>
</dbReference>
<dbReference type="InterPro" id="IPR019378">
    <property type="entry name" value="GDP-Fuc_O-FucTrfase"/>
</dbReference>
<feature type="domain" description="Acyl-CoA oxidase C-terminal" evidence="21">
    <location>
        <begin position="1970"/>
        <end position="2122"/>
    </location>
</feature>
<evidence type="ECO:0000256" key="16">
    <source>
        <dbReference type="ARBA" id="ARBA00023253"/>
    </source>
</evidence>
<dbReference type="GO" id="GO:0005634">
    <property type="term" value="C:nucleus"/>
    <property type="evidence" value="ECO:0007669"/>
    <property type="project" value="UniProtKB-SubCell"/>
</dbReference>